<organism evidence="2 3">
    <name type="scientific">Ornithinibacillus salinisoli</name>
    <dbReference type="NCBI Taxonomy" id="1848459"/>
    <lineage>
        <taxon>Bacteria</taxon>
        <taxon>Bacillati</taxon>
        <taxon>Bacillota</taxon>
        <taxon>Bacilli</taxon>
        <taxon>Bacillales</taxon>
        <taxon>Bacillaceae</taxon>
        <taxon>Ornithinibacillus</taxon>
    </lineage>
</organism>
<reference evidence="3" key="1">
    <citation type="journal article" date="2019" name="Int. J. Syst. Evol. Microbiol.">
        <title>The Global Catalogue of Microorganisms (GCM) 10K type strain sequencing project: providing services to taxonomists for standard genome sequencing and annotation.</title>
        <authorList>
            <consortium name="The Broad Institute Genomics Platform"/>
            <consortium name="The Broad Institute Genome Sequencing Center for Infectious Disease"/>
            <person name="Wu L."/>
            <person name="Ma J."/>
        </authorList>
    </citation>
    <scope>NUCLEOTIDE SEQUENCE [LARGE SCALE GENOMIC DNA]</scope>
    <source>
        <strain evidence="3">R28</strain>
    </source>
</reference>
<dbReference type="PROSITE" id="PS51257">
    <property type="entry name" value="PROKAR_LIPOPROTEIN"/>
    <property type="match status" value="1"/>
</dbReference>
<dbReference type="RefSeq" id="WP_377554803.1">
    <property type="nucleotide sequence ID" value="NZ_JBHUHQ010000002.1"/>
</dbReference>
<dbReference type="Proteomes" id="UP001597383">
    <property type="component" value="Unassembled WGS sequence"/>
</dbReference>
<keyword evidence="1" id="KW-0732">Signal</keyword>
<evidence type="ECO:0000313" key="3">
    <source>
        <dbReference type="Proteomes" id="UP001597383"/>
    </source>
</evidence>
<evidence type="ECO:0000313" key="2">
    <source>
        <dbReference type="EMBL" id="MFD2043017.1"/>
    </source>
</evidence>
<evidence type="ECO:0000256" key="1">
    <source>
        <dbReference type="SAM" id="SignalP"/>
    </source>
</evidence>
<name>A0ABW4VXK2_9BACI</name>
<protein>
    <recommendedName>
        <fullName evidence="4">DUF3221 domain-containing protein</fullName>
    </recommendedName>
</protein>
<dbReference type="EMBL" id="JBHUHQ010000002">
    <property type="protein sequence ID" value="MFD2043017.1"/>
    <property type="molecule type" value="Genomic_DNA"/>
</dbReference>
<feature type="chain" id="PRO_5046440577" description="DUF3221 domain-containing protein" evidence="1">
    <location>
        <begin position="21"/>
        <end position="113"/>
    </location>
</feature>
<sequence length="113" mass="12620">MNFRKTLIVTLILLSGCSSQTNFFIGNILSINEDTLSINCTELLNKGENADDYGIDCNIFITEDTQLFDENGESISVDYLSEGESVKVNLEDKIDVNHAQREGIAKQIIKVEE</sequence>
<accession>A0ABW4VXK2</accession>
<keyword evidence="3" id="KW-1185">Reference proteome</keyword>
<evidence type="ECO:0008006" key="4">
    <source>
        <dbReference type="Google" id="ProtNLM"/>
    </source>
</evidence>
<comment type="caution">
    <text evidence="2">The sequence shown here is derived from an EMBL/GenBank/DDBJ whole genome shotgun (WGS) entry which is preliminary data.</text>
</comment>
<feature type="signal peptide" evidence="1">
    <location>
        <begin position="1"/>
        <end position="20"/>
    </location>
</feature>
<gene>
    <name evidence="2" type="ORF">ACFSJF_01670</name>
</gene>
<proteinExistence type="predicted"/>